<proteinExistence type="predicted"/>
<evidence type="ECO:0000313" key="3">
    <source>
        <dbReference type="Proteomes" id="UP000252086"/>
    </source>
</evidence>
<dbReference type="RefSeq" id="WP_113875128.1">
    <property type="nucleotide sequence ID" value="NZ_QNRF01000007.1"/>
</dbReference>
<feature type="domain" description="YjiS-like" evidence="1">
    <location>
        <begin position="35"/>
        <end position="70"/>
    </location>
</feature>
<evidence type="ECO:0000259" key="1">
    <source>
        <dbReference type="Pfam" id="PF06568"/>
    </source>
</evidence>
<gene>
    <name evidence="2" type="ORF">DFP76_10773</name>
</gene>
<dbReference type="EMBL" id="QNRF01000007">
    <property type="protein sequence ID" value="RBO81930.1"/>
    <property type="molecule type" value="Genomic_DNA"/>
</dbReference>
<dbReference type="AlphaFoldDB" id="A0A366CVS8"/>
<reference evidence="2 3" key="1">
    <citation type="submission" date="2018-06" db="EMBL/GenBank/DDBJ databases">
        <title>Genomic Encyclopedia of Type Strains, Phase III (KMG-III): the genomes of soil and plant-associated and newly described type strains.</title>
        <authorList>
            <person name="Whitman W."/>
        </authorList>
    </citation>
    <scope>NUCLEOTIDE SEQUENCE [LARGE SCALE GENOMIC DNA]</scope>
    <source>
        <strain evidence="2 3">CECT 7732</strain>
    </source>
</reference>
<evidence type="ECO:0000313" key="2">
    <source>
        <dbReference type="EMBL" id="RBO81930.1"/>
    </source>
</evidence>
<dbReference type="Pfam" id="PF06568">
    <property type="entry name" value="YjiS-like"/>
    <property type="match status" value="1"/>
</dbReference>
<dbReference type="OrthoDB" id="7306802at2"/>
<dbReference type="InterPro" id="IPR009506">
    <property type="entry name" value="YjiS-like"/>
</dbReference>
<protein>
    <submittedName>
        <fullName evidence="2">Uncharacterized protein DUF1127</fullName>
    </submittedName>
</protein>
<comment type="caution">
    <text evidence="2">The sequence shown here is derived from an EMBL/GenBank/DDBJ whole genome shotgun (WGS) entry which is preliminary data.</text>
</comment>
<organism evidence="2 3">
    <name type="scientific">Marinomonas aquiplantarum</name>
    <dbReference type="NCBI Taxonomy" id="491951"/>
    <lineage>
        <taxon>Bacteria</taxon>
        <taxon>Pseudomonadati</taxon>
        <taxon>Pseudomonadota</taxon>
        <taxon>Gammaproteobacteria</taxon>
        <taxon>Oceanospirillales</taxon>
        <taxon>Oceanospirillaceae</taxon>
        <taxon>Marinomonas</taxon>
    </lineage>
</organism>
<accession>A0A366CVS8</accession>
<keyword evidence="3" id="KW-1185">Reference proteome</keyword>
<dbReference type="Proteomes" id="UP000252086">
    <property type="component" value="Unassembled WGS sequence"/>
</dbReference>
<sequence length="79" mass="9255">MKAHYNQSSELDTVCTVIAEKQKKTLAMLNSKNWRALFSKMHHNWKTRARLNQLNDAQLKDVGLTSSDVYQEVHKPLWK</sequence>
<name>A0A366CVS8_9GAMM</name>